<organism evidence="2">
    <name type="scientific">Spodoptera frugiperda</name>
    <name type="common">Fall armyworm</name>
    <dbReference type="NCBI Taxonomy" id="7108"/>
    <lineage>
        <taxon>Eukaryota</taxon>
        <taxon>Metazoa</taxon>
        <taxon>Ecdysozoa</taxon>
        <taxon>Arthropoda</taxon>
        <taxon>Hexapoda</taxon>
        <taxon>Insecta</taxon>
        <taxon>Pterygota</taxon>
        <taxon>Neoptera</taxon>
        <taxon>Endopterygota</taxon>
        <taxon>Lepidoptera</taxon>
        <taxon>Glossata</taxon>
        <taxon>Ditrysia</taxon>
        <taxon>Noctuoidea</taxon>
        <taxon>Noctuidae</taxon>
        <taxon>Amphipyrinae</taxon>
        <taxon>Spodoptera</taxon>
    </lineage>
</organism>
<name>A0A2H1VZ40_SPOFR</name>
<reference evidence="2" key="1">
    <citation type="submission" date="2016-07" db="EMBL/GenBank/DDBJ databases">
        <authorList>
            <person name="Bretaudeau A."/>
        </authorList>
    </citation>
    <scope>NUCLEOTIDE SEQUENCE</scope>
    <source>
        <strain evidence="2">Rice</strain>
        <tissue evidence="2">Whole body</tissue>
    </source>
</reference>
<dbReference type="AlphaFoldDB" id="A0A2H1VZ40"/>
<evidence type="ECO:0000313" key="2">
    <source>
        <dbReference type="EMBL" id="SOQ45792.1"/>
    </source>
</evidence>
<dbReference type="EMBL" id="ODYU01005183">
    <property type="protein sequence ID" value="SOQ45792.1"/>
    <property type="molecule type" value="Genomic_DNA"/>
</dbReference>
<feature type="region of interest" description="Disordered" evidence="1">
    <location>
        <begin position="113"/>
        <end position="137"/>
    </location>
</feature>
<proteinExistence type="predicted"/>
<accession>A0A2H1VZ40</accession>
<evidence type="ECO:0000256" key="1">
    <source>
        <dbReference type="SAM" id="MobiDB-lite"/>
    </source>
</evidence>
<protein>
    <submittedName>
        <fullName evidence="2">SFRICE_029814</fullName>
    </submittedName>
</protein>
<sequence>MRAMDVWYGCVLWMCATDASYGCVLWRASLLSIHRILELSIFLAQLNSLVSVETLSMYLPTTHIKLCLHWHSQSLHSIPNSEAEIHKSIVELNREEEMKKELWRAEMFSSVEDDAEREAVTDVQSNPNDDTAGGESRLVHDARGLHASDESSKQIMNRFTARMIFHTPCLDMVEEIRELGESSHLIVFILSSKLVAKSVAKPASASAAADTSTVVCMKSGNVPGTCGRLTPYYMGLMT</sequence>
<gene>
    <name evidence="2" type="ORF">SFRICE_029814</name>
</gene>